<dbReference type="EMBL" id="CAJFCV020000005">
    <property type="protein sequence ID" value="CAG9120568.1"/>
    <property type="molecule type" value="Genomic_DNA"/>
</dbReference>
<keyword evidence="4" id="KW-1185">Reference proteome</keyword>
<reference evidence="2" key="2">
    <citation type="submission" date="2020-09" db="EMBL/GenBank/DDBJ databases">
        <authorList>
            <person name="Kikuchi T."/>
        </authorList>
    </citation>
    <scope>NUCLEOTIDE SEQUENCE</scope>
    <source>
        <strain evidence="2">Ka4C1</strain>
    </source>
</reference>
<dbReference type="EMBL" id="CAJFDI010000005">
    <property type="protein sequence ID" value="CAD5229824.1"/>
    <property type="molecule type" value="Genomic_DNA"/>
</dbReference>
<sequence>MPADGRWRCAECGASTDQPDDHFLHEHYDGSFICRSCSFLASNQEELVAHFHEKHFAASRRESDMTELSLRPSSSSFTLNR</sequence>
<evidence type="ECO:0000313" key="3">
    <source>
        <dbReference type="Proteomes" id="UP000095284"/>
    </source>
</evidence>
<dbReference type="Proteomes" id="UP000659654">
    <property type="component" value="Unassembled WGS sequence"/>
</dbReference>
<protein>
    <submittedName>
        <fullName evidence="2">(pine wood nematode) hypothetical protein</fullName>
    </submittedName>
</protein>
<proteinExistence type="predicted"/>
<feature type="region of interest" description="Disordered" evidence="1">
    <location>
        <begin position="62"/>
        <end position="81"/>
    </location>
</feature>
<name>A0A1I7S6M2_BURXY</name>
<accession>A0A1I7S6M2</accession>
<feature type="compositionally biased region" description="Polar residues" evidence="1">
    <location>
        <begin position="71"/>
        <end position="81"/>
    </location>
</feature>
<dbReference type="SMR" id="A0A1I7S6M2"/>
<dbReference type="OrthoDB" id="10302532at2759"/>
<organism evidence="3 5">
    <name type="scientific">Bursaphelenchus xylophilus</name>
    <name type="common">Pinewood nematode worm</name>
    <name type="synonym">Aphelenchoides xylophilus</name>
    <dbReference type="NCBI Taxonomy" id="6326"/>
    <lineage>
        <taxon>Eukaryota</taxon>
        <taxon>Metazoa</taxon>
        <taxon>Ecdysozoa</taxon>
        <taxon>Nematoda</taxon>
        <taxon>Chromadorea</taxon>
        <taxon>Rhabditida</taxon>
        <taxon>Tylenchina</taxon>
        <taxon>Tylenchomorpha</taxon>
        <taxon>Aphelenchoidea</taxon>
        <taxon>Aphelenchoididae</taxon>
        <taxon>Bursaphelenchus</taxon>
    </lineage>
</organism>
<gene>
    <name evidence="2" type="ORF">BXYJ_LOCUS10680</name>
</gene>
<evidence type="ECO:0000313" key="5">
    <source>
        <dbReference type="WBParaSite" id="BXY_0866000.1"/>
    </source>
</evidence>
<evidence type="ECO:0000313" key="2">
    <source>
        <dbReference type="EMBL" id="CAD5229824.1"/>
    </source>
</evidence>
<dbReference type="AlphaFoldDB" id="A0A1I7S6M2"/>
<reference evidence="5" key="1">
    <citation type="submission" date="2016-11" db="UniProtKB">
        <authorList>
            <consortium name="WormBaseParasite"/>
        </authorList>
    </citation>
    <scope>IDENTIFICATION</scope>
</reference>
<dbReference type="Proteomes" id="UP000095284">
    <property type="component" value="Unplaced"/>
</dbReference>
<dbReference type="Proteomes" id="UP000582659">
    <property type="component" value="Unassembled WGS sequence"/>
</dbReference>
<dbReference type="WBParaSite" id="BXY_0866000.1">
    <property type="protein sequence ID" value="BXY_0866000.1"/>
    <property type="gene ID" value="BXY_0866000"/>
</dbReference>
<evidence type="ECO:0000256" key="1">
    <source>
        <dbReference type="SAM" id="MobiDB-lite"/>
    </source>
</evidence>
<evidence type="ECO:0000313" key="4">
    <source>
        <dbReference type="Proteomes" id="UP000659654"/>
    </source>
</evidence>